<dbReference type="EMBL" id="CP097510">
    <property type="protein sequence ID" value="URE35309.1"/>
    <property type="molecule type" value="Genomic_DNA"/>
</dbReference>
<dbReference type="OrthoDB" id="581739at2759"/>
<sequence length="49" mass="5623">MELLAYLSSPLPLIWGPMDRTEMAAELLSTFLWMRVRSRASTDVQVLIL</sequence>
<proteinExistence type="predicted"/>
<gene>
    <name evidence="1" type="ORF">MUK42_03541</name>
</gene>
<keyword evidence="2" id="KW-1185">Reference proteome</keyword>
<protein>
    <submittedName>
        <fullName evidence="1">Mannose glucose-specific lectin</fullName>
    </submittedName>
</protein>
<dbReference type="AlphaFoldDB" id="A0A9E7HIV1"/>
<name>A0A9E7HIV1_9LILI</name>
<reference evidence="1" key="1">
    <citation type="submission" date="2022-05" db="EMBL/GenBank/DDBJ databases">
        <title>The Musa troglodytarum L. genome provides insights into the mechanism of non-climacteric behaviour and enrichment of carotenoids.</title>
        <authorList>
            <person name="Wang J."/>
        </authorList>
    </citation>
    <scope>NUCLEOTIDE SEQUENCE</scope>
    <source>
        <tissue evidence="1">Leaf</tissue>
    </source>
</reference>
<organism evidence="1 2">
    <name type="scientific">Musa troglodytarum</name>
    <name type="common">fe'i banana</name>
    <dbReference type="NCBI Taxonomy" id="320322"/>
    <lineage>
        <taxon>Eukaryota</taxon>
        <taxon>Viridiplantae</taxon>
        <taxon>Streptophyta</taxon>
        <taxon>Embryophyta</taxon>
        <taxon>Tracheophyta</taxon>
        <taxon>Spermatophyta</taxon>
        <taxon>Magnoliopsida</taxon>
        <taxon>Liliopsida</taxon>
        <taxon>Zingiberales</taxon>
        <taxon>Musaceae</taxon>
        <taxon>Musa</taxon>
    </lineage>
</organism>
<dbReference type="Proteomes" id="UP001055439">
    <property type="component" value="Chromosome 8"/>
</dbReference>
<evidence type="ECO:0000313" key="1">
    <source>
        <dbReference type="EMBL" id="URE35309.1"/>
    </source>
</evidence>
<evidence type="ECO:0000313" key="2">
    <source>
        <dbReference type="Proteomes" id="UP001055439"/>
    </source>
</evidence>
<accession>A0A9E7HIV1</accession>